<dbReference type="Pfam" id="PF20016">
    <property type="entry name" value="ThsA_Macro"/>
    <property type="match status" value="1"/>
</dbReference>
<dbReference type="EMBL" id="JAAXPN010000002">
    <property type="protein sequence ID" value="NKZ23811.1"/>
    <property type="molecule type" value="Genomic_DNA"/>
</dbReference>
<gene>
    <name evidence="2" type="ORF">HF964_03180</name>
</gene>
<feature type="domain" description="Thoeris protein ThsA Macro" evidence="1">
    <location>
        <begin position="13"/>
        <end position="145"/>
    </location>
</feature>
<evidence type="ECO:0000313" key="3">
    <source>
        <dbReference type="Proteomes" id="UP000549765"/>
    </source>
</evidence>
<evidence type="ECO:0000313" key="2">
    <source>
        <dbReference type="EMBL" id="NKZ23811.1"/>
    </source>
</evidence>
<dbReference type="InterPro" id="IPR045535">
    <property type="entry name" value="ThsA_Macro"/>
</dbReference>
<comment type="caution">
    <text evidence="2">The sequence shown here is derived from an EMBL/GenBank/DDBJ whole genome shotgun (WGS) entry which is preliminary data.</text>
</comment>
<accession>A0A7X6S347</accession>
<dbReference type="AlphaFoldDB" id="A0A7X6S347"/>
<evidence type="ECO:0000259" key="1">
    <source>
        <dbReference type="Pfam" id="PF20016"/>
    </source>
</evidence>
<name>A0A7X6S347_9LACO</name>
<dbReference type="Proteomes" id="UP000549765">
    <property type="component" value="Unassembled WGS sequence"/>
</dbReference>
<proteinExistence type="predicted"/>
<keyword evidence="3" id="KW-1185">Reference proteome</keyword>
<sequence length="169" mass="19858">MCGTFYGSLAKPTTKDDFDARIECDEWLNKYKLEEKIYRKGKNQPYKLGSIFKYDNDIFATALSHVDKDNRSVLSIQDYLRFLINFWDQMDCLYGGRKVYMTLLGSGMTRLSNQINEEQTLQTILFILCLSQIKFSDKNKLTILLRPETLQEINLYKVKKTFKDFQGVK</sequence>
<protein>
    <recommendedName>
        <fullName evidence="1">Thoeris protein ThsA Macro domain-containing protein</fullName>
    </recommendedName>
</protein>
<organism evidence="2 3">
    <name type="scientific">Periweissella fabalis</name>
    <dbReference type="NCBI Taxonomy" id="1070421"/>
    <lineage>
        <taxon>Bacteria</taxon>
        <taxon>Bacillati</taxon>
        <taxon>Bacillota</taxon>
        <taxon>Bacilli</taxon>
        <taxon>Lactobacillales</taxon>
        <taxon>Lactobacillaceae</taxon>
        <taxon>Periweissella</taxon>
    </lineage>
</organism>
<dbReference type="RefSeq" id="WP_168721612.1">
    <property type="nucleotide sequence ID" value="NZ_JAAXPN010000002.1"/>
</dbReference>
<reference evidence="2 3" key="1">
    <citation type="submission" date="2020-04" db="EMBL/GenBank/DDBJ databases">
        <title>MicrobeNet Type strains.</title>
        <authorList>
            <person name="Nicholson A.C."/>
        </authorList>
    </citation>
    <scope>NUCLEOTIDE SEQUENCE [LARGE SCALE GENOMIC DNA]</scope>
    <source>
        <strain evidence="2 3">CCUG 61472</strain>
    </source>
</reference>